<comment type="caution">
    <text evidence="2">The sequence shown here is derived from an EMBL/GenBank/DDBJ whole genome shotgun (WGS) entry which is preliminary data.</text>
</comment>
<evidence type="ECO:0000256" key="1">
    <source>
        <dbReference type="SAM" id="Phobius"/>
    </source>
</evidence>
<dbReference type="Proteomes" id="UP001595921">
    <property type="component" value="Unassembled WGS sequence"/>
</dbReference>
<name>A0ABD5PD19_9EURY</name>
<accession>A0ABD5PD19</accession>
<dbReference type="EMBL" id="JBHSDS010000006">
    <property type="protein sequence ID" value="MFC4358540.1"/>
    <property type="molecule type" value="Genomic_DNA"/>
</dbReference>
<gene>
    <name evidence="2" type="ORF">ACFO0N_11370</name>
</gene>
<keyword evidence="3" id="KW-1185">Reference proteome</keyword>
<keyword evidence="1" id="KW-0472">Membrane</keyword>
<organism evidence="2 3">
    <name type="scientific">Halobium salinum</name>
    <dbReference type="NCBI Taxonomy" id="1364940"/>
    <lineage>
        <taxon>Archaea</taxon>
        <taxon>Methanobacteriati</taxon>
        <taxon>Methanobacteriota</taxon>
        <taxon>Stenosarchaea group</taxon>
        <taxon>Halobacteria</taxon>
        <taxon>Halobacteriales</taxon>
        <taxon>Haloferacaceae</taxon>
        <taxon>Halobium</taxon>
    </lineage>
</organism>
<feature type="transmembrane region" description="Helical" evidence="1">
    <location>
        <begin position="6"/>
        <end position="36"/>
    </location>
</feature>
<keyword evidence="1" id="KW-1133">Transmembrane helix</keyword>
<keyword evidence="1" id="KW-0812">Transmembrane</keyword>
<reference evidence="2 3" key="1">
    <citation type="journal article" date="2019" name="Int. J. Syst. Evol. Microbiol.">
        <title>The Global Catalogue of Microorganisms (GCM) 10K type strain sequencing project: providing services to taxonomists for standard genome sequencing and annotation.</title>
        <authorList>
            <consortium name="The Broad Institute Genomics Platform"/>
            <consortium name="The Broad Institute Genome Sequencing Center for Infectious Disease"/>
            <person name="Wu L."/>
            <person name="Ma J."/>
        </authorList>
    </citation>
    <scope>NUCLEOTIDE SEQUENCE [LARGE SCALE GENOMIC DNA]</scope>
    <source>
        <strain evidence="2 3">CGMCC 1.12553</strain>
    </source>
</reference>
<evidence type="ECO:0000313" key="2">
    <source>
        <dbReference type="EMBL" id="MFC4358540.1"/>
    </source>
</evidence>
<proteinExistence type="predicted"/>
<evidence type="ECO:0008006" key="4">
    <source>
        <dbReference type="Google" id="ProtNLM"/>
    </source>
</evidence>
<sequence>MVSSRALTAVVGLGVSLFVSVAAWAYFDTLLVFLVVPFVPLLFRRRATGESEDRADGRVCPACGFRSRDPSVAYCPRDGTRLEPGDRRSP</sequence>
<dbReference type="RefSeq" id="WP_267623704.1">
    <property type="nucleotide sequence ID" value="NZ_JAODIW010000008.1"/>
</dbReference>
<dbReference type="AlphaFoldDB" id="A0ABD5PD19"/>
<evidence type="ECO:0000313" key="3">
    <source>
        <dbReference type="Proteomes" id="UP001595921"/>
    </source>
</evidence>
<protein>
    <recommendedName>
        <fullName evidence="4">Zinc ribbon domain-containing protein</fullName>
    </recommendedName>
</protein>